<dbReference type="PANTHER" id="PTHR33270">
    <property type="entry name" value="BNAC05G50380D PROTEIN"/>
    <property type="match status" value="1"/>
</dbReference>
<dbReference type="InterPro" id="IPR040358">
    <property type="entry name" value="At4g22758-like"/>
</dbReference>
<feature type="region of interest" description="Disordered" evidence="1">
    <location>
        <begin position="1"/>
        <end position="25"/>
    </location>
</feature>
<dbReference type="AlphaFoldDB" id="A0A6L2LYQ4"/>
<gene>
    <name evidence="3" type="ORF">Tci_038901</name>
</gene>
<dbReference type="PANTHER" id="PTHR33270:SF53">
    <property type="match status" value="1"/>
</dbReference>
<feature type="domain" description="DUF7054" evidence="2">
    <location>
        <begin position="103"/>
        <end position="188"/>
    </location>
</feature>
<name>A0A6L2LYQ4_TANCI</name>
<proteinExistence type="predicted"/>
<protein>
    <recommendedName>
        <fullName evidence="2">DUF7054 domain-containing protein</fullName>
    </recommendedName>
</protein>
<evidence type="ECO:0000256" key="1">
    <source>
        <dbReference type="SAM" id="MobiDB-lite"/>
    </source>
</evidence>
<dbReference type="EMBL" id="BKCJ010005469">
    <property type="protein sequence ID" value="GEU66923.1"/>
    <property type="molecule type" value="Genomic_DNA"/>
</dbReference>
<dbReference type="Pfam" id="PF23156">
    <property type="entry name" value="DUF7054"/>
    <property type="match status" value="1"/>
</dbReference>
<organism evidence="3">
    <name type="scientific">Tanacetum cinerariifolium</name>
    <name type="common">Dalmatian daisy</name>
    <name type="synonym">Chrysanthemum cinerariifolium</name>
    <dbReference type="NCBI Taxonomy" id="118510"/>
    <lineage>
        <taxon>Eukaryota</taxon>
        <taxon>Viridiplantae</taxon>
        <taxon>Streptophyta</taxon>
        <taxon>Embryophyta</taxon>
        <taxon>Tracheophyta</taxon>
        <taxon>Spermatophyta</taxon>
        <taxon>Magnoliopsida</taxon>
        <taxon>eudicotyledons</taxon>
        <taxon>Gunneridae</taxon>
        <taxon>Pentapetalae</taxon>
        <taxon>asterids</taxon>
        <taxon>campanulids</taxon>
        <taxon>Asterales</taxon>
        <taxon>Asteraceae</taxon>
        <taxon>Asteroideae</taxon>
        <taxon>Anthemideae</taxon>
        <taxon>Anthemidinae</taxon>
        <taxon>Tanacetum</taxon>
    </lineage>
</organism>
<dbReference type="InterPro" id="IPR055482">
    <property type="entry name" value="DUF7054"/>
</dbReference>
<feature type="compositionally biased region" description="Basic residues" evidence="1">
    <location>
        <begin position="1"/>
        <end position="10"/>
    </location>
</feature>
<evidence type="ECO:0000259" key="2">
    <source>
        <dbReference type="Pfam" id="PF23156"/>
    </source>
</evidence>
<comment type="caution">
    <text evidence="3">The sequence shown here is derived from an EMBL/GenBank/DDBJ whole genome shotgun (WGS) entry which is preliminary data.</text>
</comment>
<accession>A0A6L2LYQ4</accession>
<evidence type="ECO:0000313" key="3">
    <source>
        <dbReference type="EMBL" id="GEU66923.1"/>
    </source>
</evidence>
<reference evidence="3" key="1">
    <citation type="journal article" date="2019" name="Sci. Rep.">
        <title>Draft genome of Tanacetum cinerariifolium, the natural source of mosquito coil.</title>
        <authorList>
            <person name="Yamashiro T."/>
            <person name="Shiraishi A."/>
            <person name="Satake H."/>
            <person name="Nakayama K."/>
        </authorList>
    </citation>
    <scope>NUCLEOTIDE SEQUENCE</scope>
</reference>
<sequence>MSDKSLRRRIPFNLRTKPPHPTKKLHKKVVVHVPRRSSNNNIIKGWNSEPTLLRSVDDDHRDMTPPGGESCVLFRCARVSNAVFSSSPELLPNPLEKIAEYNKDAKVVVKVMVEGSVGPIRALVRLGSSVDDTIKLVMSKYNAEGRTPRLDQEDVTTSFELHHSYFSLQSLEKSNVIGEIGSRSFYMRKSNNGNKDICSNSSIDSENVAAREDGSPSPCCNNLFSSFVCRFELFRAYGAIGWWFRAIAPAQLHGPREDHTIGRGPYWVGAIALAPW</sequence>